<name>A0AAD6PK82_9ROSI</name>
<evidence type="ECO:0000313" key="1">
    <source>
        <dbReference type="EMBL" id="KAJ6432115.1"/>
    </source>
</evidence>
<reference evidence="1 2" key="1">
    <citation type="journal article" date="2023" name="Int. J. Mol. Sci.">
        <title>De Novo Assembly and Annotation of 11 Diverse Shrub Willow (Salix) Genomes Reveals Novel Gene Organization in Sex-Linked Regions.</title>
        <authorList>
            <person name="Hyden B."/>
            <person name="Feng K."/>
            <person name="Yates T.B."/>
            <person name="Jawdy S."/>
            <person name="Cereghino C."/>
            <person name="Smart L.B."/>
            <person name="Muchero W."/>
        </authorList>
    </citation>
    <scope>NUCLEOTIDE SEQUENCE [LARGE SCALE GENOMIC DNA]</scope>
    <source>
        <tissue evidence="1">Shoot tip</tissue>
    </source>
</reference>
<organism evidence="1 2">
    <name type="scientific">Salix udensis</name>
    <dbReference type="NCBI Taxonomy" id="889485"/>
    <lineage>
        <taxon>Eukaryota</taxon>
        <taxon>Viridiplantae</taxon>
        <taxon>Streptophyta</taxon>
        <taxon>Embryophyta</taxon>
        <taxon>Tracheophyta</taxon>
        <taxon>Spermatophyta</taxon>
        <taxon>Magnoliopsida</taxon>
        <taxon>eudicotyledons</taxon>
        <taxon>Gunneridae</taxon>
        <taxon>Pentapetalae</taxon>
        <taxon>rosids</taxon>
        <taxon>fabids</taxon>
        <taxon>Malpighiales</taxon>
        <taxon>Salicaceae</taxon>
        <taxon>Saliceae</taxon>
        <taxon>Salix</taxon>
    </lineage>
</organism>
<evidence type="ECO:0000313" key="2">
    <source>
        <dbReference type="Proteomes" id="UP001162972"/>
    </source>
</evidence>
<accession>A0AAD6PK82</accession>
<dbReference type="Proteomes" id="UP001162972">
    <property type="component" value="Chromosome 10"/>
</dbReference>
<dbReference type="EMBL" id="JAPFFJ010000003">
    <property type="protein sequence ID" value="KAJ6432115.1"/>
    <property type="molecule type" value="Genomic_DNA"/>
</dbReference>
<comment type="caution">
    <text evidence="1">The sequence shown here is derived from an EMBL/GenBank/DDBJ whole genome shotgun (WGS) entry which is preliminary data.</text>
</comment>
<keyword evidence="2" id="KW-1185">Reference proteome</keyword>
<gene>
    <name evidence="1" type="ORF">OIU84_019383</name>
</gene>
<protein>
    <submittedName>
        <fullName evidence="1">Uncharacterized protein</fullName>
    </submittedName>
</protein>
<sequence>MYSGGLDQPTQRPYIERDWRFGHYEMEGLQDPLSRLARCFLRPFSIISKRKDWKDDTELDLQPLTESV</sequence>
<proteinExistence type="predicted"/>
<dbReference type="AlphaFoldDB" id="A0AAD6PK82"/>